<keyword evidence="3 4" id="KW-0472">Membrane</keyword>
<dbReference type="GO" id="GO:0016020">
    <property type="term" value="C:membrane"/>
    <property type="evidence" value="ECO:0007669"/>
    <property type="project" value="UniProtKB-SubCell"/>
</dbReference>
<keyword evidence="2" id="KW-0732">Signal</keyword>
<reference evidence="5 6" key="1">
    <citation type="submission" date="2016-04" db="EMBL/GenBank/DDBJ databases">
        <title>The genome of Intoshia linei affirms orthonectids as highly simplified spiralians.</title>
        <authorList>
            <person name="Mikhailov K.V."/>
            <person name="Slusarev G.S."/>
            <person name="Nikitin M.A."/>
            <person name="Logacheva M.D."/>
            <person name="Penin A."/>
            <person name="Aleoshin V."/>
            <person name="Panchin Y.V."/>
        </authorList>
    </citation>
    <scope>NUCLEOTIDE SEQUENCE [LARGE SCALE GENOMIC DNA]</scope>
    <source>
        <strain evidence="5">Intl2013</strain>
        <tissue evidence="5">Whole animal</tissue>
    </source>
</reference>
<gene>
    <name evidence="5" type="ORF">A3Q56_00395</name>
</gene>
<evidence type="ECO:0000256" key="2">
    <source>
        <dbReference type="ARBA" id="ARBA00022729"/>
    </source>
</evidence>
<evidence type="ECO:0000313" key="5">
    <source>
        <dbReference type="EMBL" id="OAF71845.1"/>
    </source>
</evidence>
<dbReference type="Gene3D" id="3.40.50.1240">
    <property type="entry name" value="Phosphoglycerate mutase-like"/>
    <property type="match status" value="1"/>
</dbReference>
<proteinExistence type="predicted"/>
<feature type="transmembrane region" description="Helical" evidence="4">
    <location>
        <begin position="87"/>
        <end position="109"/>
    </location>
</feature>
<dbReference type="PANTHER" id="PTHR20963">
    <property type="entry name" value="MULTIPLE INOSITOL POLYPHOSPHATE PHOSPHATASE-RELATED"/>
    <property type="match status" value="1"/>
</dbReference>
<dbReference type="AlphaFoldDB" id="A0A177BCC2"/>
<comment type="caution">
    <text evidence="5">The sequence shown here is derived from an EMBL/GenBank/DDBJ whole genome shotgun (WGS) entry which is preliminary data.</text>
</comment>
<organism evidence="5 6">
    <name type="scientific">Intoshia linei</name>
    <dbReference type="NCBI Taxonomy" id="1819745"/>
    <lineage>
        <taxon>Eukaryota</taxon>
        <taxon>Metazoa</taxon>
        <taxon>Spiralia</taxon>
        <taxon>Lophotrochozoa</taxon>
        <taxon>Mesozoa</taxon>
        <taxon>Orthonectida</taxon>
        <taxon>Rhopaluridae</taxon>
        <taxon>Intoshia</taxon>
    </lineage>
</organism>
<evidence type="ECO:0000313" key="6">
    <source>
        <dbReference type="Proteomes" id="UP000078046"/>
    </source>
</evidence>
<sequence length="278" mass="33196">MQTILPIGQIEFMTTSKQRCIDTGEEYYSAFIGQHNYTFTDRDDILRSTKNCFKYQKFVLNKKCASIEEKLFARSHFDFIKKKLFNLWVYPVIFKFLMVIKIMAIFGVAGTEIAEYGSLMLSKFLFKEDLNKLSYYFEIERFWLFGNAYKINYESCCLLLSDYFKRMEQVIKMHKQGRSHSLLTVRSTNERYFDGDNEITAENWNILKNDRKFNISEFLPFNSNVIIFLYYKDTYRLKLLINQKSIKWPNLNDDRFITIKNHFAVKYGICNISDVCDL</sequence>
<dbReference type="Proteomes" id="UP000078046">
    <property type="component" value="Unassembled WGS sequence"/>
</dbReference>
<dbReference type="PANTHER" id="PTHR20963:SF8">
    <property type="entry name" value="MULTIPLE INOSITOL POLYPHOSPHATE PHOSPHATASE 1"/>
    <property type="match status" value="1"/>
</dbReference>
<comment type="subcellular location">
    <subcellularLocation>
        <location evidence="1">Membrane</location>
    </subcellularLocation>
</comment>
<dbReference type="InterPro" id="IPR029033">
    <property type="entry name" value="His_PPase_superfam"/>
</dbReference>
<evidence type="ECO:0000256" key="3">
    <source>
        <dbReference type="ARBA" id="ARBA00023136"/>
    </source>
</evidence>
<evidence type="ECO:0000256" key="4">
    <source>
        <dbReference type="SAM" id="Phobius"/>
    </source>
</evidence>
<dbReference type="GO" id="GO:0052745">
    <property type="term" value="F:inositol phosphate phosphatase activity"/>
    <property type="evidence" value="ECO:0007669"/>
    <property type="project" value="TreeGrafter"/>
</dbReference>
<keyword evidence="6" id="KW-1185">Reference proteome</keyword>
<dbReference type="GO" id="GO:0003993">
    <property type="term" value="F:acid phosphatase activity"/>
    <property type="evidence" value="ECO:0007669"/>
    <property type="project" value="TreeGrafter"/>
</dbReference>
<evidence type="ECO:0000256" key="1">
    <source>
        <dbReference type="ARBA" id="ARBA00004370"/>
    </source>
</evidence>
<dbReference type="OrthoDB" id="6509975at2759"/>
<keyword evidence="4" id="KW-0812">Transmembrane</keyword>
<dbReference type="SUPFAM" id="SSF53254">
    <property type="entry name" value="Phosphoglycerate mutase-like"/>
    <property type="match status" value="1"/>
</dbReference>
<keyword evidence="4" id="KW-1133">Transmembrane helix</keyword>
<name>A0A177BCC2_9BILA</name>
<dbReference type="EMBL" id="LWCA01000019">
    <property type="protein sequence ID" value="OAF71845.1"/>
    <property type="molecule type" value="Genomic_DNA"/>
</dbReference>
<protein>
    <submittedName>
        <fullName evidence="5">Uncharacterized protein</fullName>
    </submittedName>
</protein>
<accession>A0A177BCC2</accession>